<evidence type="ECO:0000259" key="1">
    <source>
        <dbReference type="Pfam" id="PF20613"/>
    </source>
</evidence>
<feature type="domain" description="HipA-like kinase" evidence="1">
    <location>
        <begin position="9"/>
        <end position="242"/>
    </location>
</feature>
<dbReference type="EMBL" id="FUWP01000025">
    <property type="protein sequence ID" value="SKA52707.1"/>
    <property type="molecule type" value="Genomic_DNA"/>
</dbReference>
<protein>
    <recommendedName>
        <fullName evidence="1">HipA-like kinase domain-containing protein</fullName>
    </recommendedName>
</protein>
<name>A0A1T4UJ50_9GAMM</name>
<accession>A0A1T4UJ50</accession>
<dbReference type="Proteomes" id="UP000191116">
    <property type="component" value="Unassembled WGS sequence"/>
</dbReference>
<dbReference type="Pfam" id="PF20613">
    <property type="entry name" value="HipA_2"/>
    <property type="match status" value="1"/>
</dbReference>
<evidence type="ECO:0000313" key="3">
    <source>
        <dbReference type="Proteomes" id="UP000191116"/>
    </source>
</evidence>
<gene>
    <name evidence="2" type="ORF">CZ814_03332</name>
</gene>
<dbReference type="AlphaFoldDB" id="A0A1T4UJ50"/>
<sequence length="244" mass="28357">MTGILTLEVEELIRRSYQGKTNPWYCRLDDGDNYYIKGQEALHQGLIKELLCAELGRNLGLPIPSSTIAYLDPCLLEHYDEAKTDFGGGDCYVFASKEVPNLVELKYSDLASINPQLAKLIFLFDYLIKNEDRTLTRQSGNPNLFINPISNNLVVFDHNMAFDTDYNFEKYKNIHAFSSFWYSTQLDLHFKNEMMDKLPVAITSLAQYAEHIPKEWLENYPDLLTEIFTTLNLYKQHQFWEALQ</sequence>
<organism evidence="2 3">
    <name type="scientific">Photobacterium toruni</name>
    <dbReference type="NCBI Taxonomy" id="1935446"/>
    <lineage>
        <taxon>Bacteria</taxon>
        <taxon>Pseudomonadati</taxon>
        <taxon>Pseudomonadota</taxon>
        <taxon>Gammaproteobacteria</taxon>
        <taxon>Vibrionales</taxon>
        <taxon>Vibrionaceae</taxon>
        <taxon>Photobacterium</taxon>
    </lineage>
</organism>
<proteinExistence type="predicted"/>
<dbReference type="OrthoDB" id="8440774at2"/>
<dbReference type="InterPro" id="IPR046748">
    <property type="entry name" value="HipA_2"/>
</dbReference>
<reference evidence="2 3" key="1">
    <citation type="submission" date="2017-02" db="EMBL/GenBank/DDBJ databases">
        <authorList>
            <person name="Peterson S.W."/>
        </authorList>
    </citation>
    <scope>NUCLEOTIDE SEQUENCE [LARGE SCALE GENOMIC DNA]</scope>
    <source>
        <strain evidence="2 3">CECT 9189</strain>
    </source>
</reference>
<dbReference type="RefSeq" id="WP_080176047.1">
    <property type="nucleotide sequence ID" value="NZ_AP024857.1"/>
</dbReference>
<evidence type="ECO:0000313" key="2">
    <source>
        <dbReference type="EMBL" id="SKA52707.1"/>
    </source>
</evidence>